<comment type="function">
    <text evidence="8">A type II topoisomerase that negatively supercoils closed circular double-stranded (ds) DNA in an ATP-dependent manner to modulate DNA topology and maintain chromosomes in an underwound state. Negative supercoiling favors strand separation, and DNA replication, transcription, recombination and repair, all of which involve strand separation. Also able to catalyze the interconversion of other topological isomers of dsDNA rings, including catenanes and knotted rings. Type II topoisomerases break and join 2 DNA strands simultaneously in an ATP-dependent manner.</text>
</comment>
<dbReference type="InterPro" id="IPR005743">
    <property type="entry name" value="GyrA"/>
</dbReference>
<dbReference type="PANTHER" id="PTHR43493">
    <property type="entry name" value="DNA GYRASE/TOPOISOMERASE SUBUNIT A"/>
    <property type="match status" value="1"/>
</dbReference>
<evidence type="ECO:0000256" key="4">
    <source>
        <dbReference type="ARBA" id="ARBA00022840"/>
    </source>
</evidence>
<keyword evidence="5 8" id="KW-0799">Topoisomerase</keyword>
<dbReference type="InterPro" id="IPR006691">
    <property type="entry name" value="GyrA/parC_rep"/>
</dbReference>
<dbReference type="InterPro" id="IPR035516">
    <property type="entry name" value="Gyrase/topoIV_suA_C"/>
</dbReference>
<dbReference type="CDD" id="cd00187">
    <property type="entry name" value="TOP4c"/>
    <property type="match status" value="1"/>
</dbReference>
<evidence type="ECO:0000256" key="8">
    <source>
        <dbReference type="HAMAP-Rule" id="MF_01897"/>
    </source>
</evidence>
<dbReference type="Gene3D" id="3.30.1360.40">
    <property type="match status" value="1"/>
</dbReference>
<dbReference type="PROSITE" id="PS52040">
    <property type="entry name" value="TOPO_IIA"/>
    <property type="match status" value="1"/>
</dbReference>
<feature type="active site" description="O-(5'-phospho-DNA)-tyrosine intermediate" evidence="8 9">
    <location>
        <position position="122"/>
    </location>
</feature>
<evidence type="ECO:0000256" key="3">
    <source>
        <dbReference type="ARBA" id="ARBA00022741"/>
    </source>
</evidence>
<evidence type="ECO:0000313" key="12">
    <source>
        <dbReference type="Proteomes" id="UP001320768"/>
    </source>
</evidence>
<evidence type="ECO:0000259" key="10">
    <source>
        <dbReference type="PROSITE" id="PS52040"/>
    </source>
</evidence>
<comment type="subunit">
    <text evidence="8">Heterotetramer, composed of two GyrA and two GyrB chains. In the heterotetramer, GyrA contains the active site tyrosine that forms a transient covalent intermediate with DNA, while GyrB binds cofactors and catalyzes ATP hydrolysis.</text>
</comment>
<keyword evidence="8" id="KW-0963">Cytoplasm</keyword>
<accession>A0ABT1L618</accession>
<keyword evidence="7 8" id="KW-0413">Isomerase</keyword>
<comment type="miscellaneous">
    <text evidence="8">Few gyrases are as efficient as E.coli at forming negative supercoils. Not all organisms have 2 type II topoisomerases; in organisms with a single type II topoisomerase this enzyme also has to decatenate newly replicated chromosomes.</text>
</comment>
<dbReference type="SMART" id="SM00434">
    <property type="entry name" value="TOP4c"/>
    <property type="match status" value="1"/>
</dbReference>
<feature type="domain" description="Topo IIA-type catalytic" evidence="10">
    <location>
        <begin position="34"/>
        <end position="531"/>
    </location>
</feature>
<dbReference type="Gene3D" id="1.10.268.10">
    <property type="entry name" value="Topoisomerase, domain 3"/>
    <property type="match status" value="1"/>
</dbReference>
<dbReference type="NCBIfam" id="NF004044">
    <property type="entry name" value="PRK05561.1"/>
    <property type="match status" value="1"/>
</dbReference>
<gene>
    <name evidence="8 11" type="primary">gyrA</name>
    <name evidence="11" type="ORF">MKS91_04745</name>
</gene>
<comment type="subcellular location">
    <subcellularLocation>
        <location evidence="8">Cytoplasm</location>
    </subcellularLocation>
</comment>
<evidence type="ECO:0000313" key="11">
    <source>
        <dbReference type="EMBL" id="MCP8352592.1"/>
    </source>
</evidence>
<dbReference type="EC" id="5.6.2.2" evidence="8"/>
<dbReference type="InterPro" id="IPR013760">
    <property type="entry name" value="Topo_IIA-like_dom_sf"/>
</dbReference>
<name>A0ABT1L618_9GAMM</name>
<dbReference type="InterPro" id="IPR013757">
    <property type="entry name" value="Topo_IIA_A_a_sf"/>
</dbReference>
<dbReference type="PANTHER" id="PTHR43493:SF5">
    <property type="entry name" value="DNA GYRASE SUBUNIT A, CHLOROPLASTIC_MITOCHONDRIAL"/>
    <property type="match status" value="1"/>
</dbReference>
<comment type="catalytic activity">
    <reaction evidence="1 8 9">
        <text>ATP-dependent breakage, passage and rejoining of double-stranded DNA.</text>
        <dbReference type="EC" id="5.6.2.2"/>
    </reaction>
</comment>
<dbReference type="Gene3D" id="3.90.199.10">
    <property type="entry name" value="Topoisomerase II, domain 5"/>
    <property type="match status" value="1"/>
</dbReference>
<dbReference type="SUPFAM" id="SSF56719">
    <property type="entry name" value="Type II DNA topoisomerase"/>
    <property type="match status" value="1"/>
</dbReference>
<comment type="caution">
    <text evidence="11">The sequence shown here is derived from an EMBL/GenBank/DDBJ whole genome shotgun (WGS) entry which is preliminary data.</text>
</comment>
<evidence type="ECO:0000256" key="1">
    <source>
        <dbReference type="ARBA" id="ARBA00000185"/>
    </source>
</evidence>
<evidence type="ECO:0000256" key="5">
    <source>
        <dbReference type="ARBA" id="ARBA00023029"/>
    </source>
</evidence>
<dbReference type="SUPFAM" id="SSF101904">
    <property type="entry name" value="GyrA/ParC C-terminal domain-like"/>
    <property type="match status" value="1"/>
</dbReference>
<keyword evidence="3 8" id="KW-0547">Nucleotide-binding</keyword>
<dbReference type="EMBL" id="JAKUDN010000002">
    <property type="protein sequence ID" value="MCP8352592.1"/>
    <property type="molecule type" value="Genomic_DNA"/>
</dbReference>
<feature type="short sequence motif" description="GyrA-box" evidence="8">
    <location>
        <begin position="558"/>
        <end position="564"/>
    </location>
</feature>
<evidence type="ECO:0000256" key="6">
    <source>
        <dbReference type="ARBA" id="ARBA00023125"/>
    </source>
</evidence>
<comment type="similarity">
    <text evidence="2 8">Belongs to the type II topoisomerase GyrA/ParC subunit family.</text>
</comment>
<dbReference type="NCBIfam" id="NF004043">
    <property type="entry name" value="PRK05560.1"/>
    <property type="match status" value="1"/>
</dbReference>
<sequence>MSEIKVGEISQSTVESVLVDGWSMYAYSSLARALPEVRDGFKPVQRRILYAMHELGNDWGKPTKKSARIVGDVIGKYHPHGDSAVYEALVRMAQPFSLRYMLIQGQGNFGSIDGDAAAAMRYTEVRLSKITRAVLKDINKDTVDFVPNYDNTEFAPSVMPTQIPNLLVNGSTGIAVGMATNIPPHNLYDVMQAVIMMIDEPEVDIEALIDVVKGPDFPTGAMINGRAGIVQAYKTGRGKIYMKAKAFVETHKNQEIIVVTEIPYMLNKSRLLEKIGWLVREKKIEGISAFRDESDRDGMRVVVEVKRGESAEVILNKLYAMTQLQSVFGINMVALDQGQPKCLTLREILSSFIDHRRDVVRRRTQFDLNKAKSRAHLLEGLAVALINIDEIVTIIKASKTPQEAKKVLVEAAWGLGDVELPYNDPDMLKVLTLYPKAGLDAKSNVYHLSEMQAQAILDMRLHRLTGLEQDKILVEYKDLIAKIRELMEILADYQKLMGVIRQESEEVAEQFKDGRRTEILDSKIDIEDLDLIPDEPVVVTISCQGYTKIQALDGYKAQRRGGVGKSSAVVKEEDYVKHLYIASRHDFLLCFTNLGRLYWLRVYQLPMVSRGSKGKPIVNYLPLQDKEDVTAVLPIRDFEEPFSVVMATRCGVIKRVALDNFSRPRQSGIIAINLDEGDSLVGASLTMSEDVMLFSRQGKVIRFSNDDVRVMGRGARGVRGIRLKDGDELVSMIVAQLDKKVLTVASSGFGKKTKVEEFRRTGRGGQGIIAMQLPEGIELVGASAISEGDDIFLITDGSTLVRITESEVSTIGRSTKGVRLLRLKPQEYLVSTQVFAVVDGDEEAEGEEK</sequence>
<dbReference type="Pfam" id="PF00521">
    <property type="entry name" value="DNA_topoisoIV"/>
    <property type="match status" value="1"/>
</dbReference>
<proteinExistence type="inferred from homology"/>
<dbReference type="NCBIfam" id="TIGR01063">
    <property type="entry name" value="gyrA"/>
    <property type="match status" value="1"/>
</dbReference>
<dbReference type="InterPro" id="IPR002205">
    <property type="entry name" value="Topo_IIA_dom_A"/>
</dbReference>
<keyword evidence="6 8" id="KW-0238">DNA-binding</keyword>
<dbReference type="Proteomes" id="UP001320768">
    <property type="component" value="Unassembled WGS sequence"/>
</dbReference>
<dbReference type="RefSeq" id="WP_258569698.1">
    <property type="nucleotide sequence ID" value="NZ_JAKUDN010000002.1"/>
</dbReference>
<evidence type="ECO:0000256" key="2">
    <source>
        <dbReference type="ARBA" id="ARBA00008263"/>
    </source>
</evidence>
<keyword evidence="12" id="KW-1185">Reference proteome</keyword>
<dbReference type="InterPro" id="IPR050220">
    <property type="entry name" value="Type_II_DNA_Topoisomerases"/>
</dbReference>
<keyword evidence="4 8" id="KW-0067">ATP-binding</keyword>
<protein>
    <recommendedName>
        <fullName evidence="8">DNA gyrase subunit A</fullName>
        <ecNumber evidence="8">5.6.2.2</ecNumber>
    </recommendedName>
</protein>
<organism evidence="11 12">
    <name type="scientific">Candidatus Synchoanobacter obligatus</name>
    <dbReference type="NCBI Taxonomy" id="2919597"/>
    <lineage>
        <taxon>Bacteria</taxon>
        <taxon>Pseudomonadati</taxon>
        <taxon>Pseudomonadota</taxon>
        <taxon>Gammaproteobacteria</taxon>
        <taxon>Candidatus Comchoanobacterales</taxon>
        <taxon>Candidatus Comchoanobacteraceae</taxon>
        <taxon>Candidatus Synchoanobacter</taxon>
    </lineage>
</organism>
<dbReference type="InterPro" id="IPR013758">
    <property type="entry name" value="Topo_IIA_A/C_ab"/>
</dbReference>
<dbReference type="GO" id="GO:0003918">
    <property type="term" value="F:DNA topoisomerase type II (double strand cut, ATP-hydrolyzing) activity"/>
    <property type="evidence" value="ECO:0007669"/>
    <property type="project" value="UniProtKB-EC"/>
</dbReference>
<dbReference type="HAMAP" id="MF_01897">
    <property type="entry name" value="GyrA"/>
    <property type="match status" value="1"/>
</dbReference>
<evidence type="ECO:0000256" key="9">
    <source>
        <dbReference type="PROSITE-ProRule" id="PRU01384"/>
    </source>
</evidence>
<reference evidence="11 12" key="1">
    <citation type="journal article" date="2022" name="Nat. Microbiol.">
        <title>The microbiome of a bacterivorous marine choanoflagellate contains a resource-demanding obligate bacterial associate.</title>
        <authorList>
            <person name="Needham D.M."/>
            <person name="Poirier C."/>
            <person name="Bachy C."/>
            <person name="George E.E."/>
            <person name="Wilken S."/>
            <person name="Yung C.C.M."/>
            <person name="Limardo A.J."/>
            <person name="Morando M."/>
            <person name="Sudek L."/>
            <person name="Malmstrom R.R."/>
            <person name="Keeling P.J."/>
            <person name="Santoro A.E."/>
            <person name="Worden A.Z."/>
        </authorList>
    </citation>
    <scope>NUCLEOTIDE SEQUENCE [LARGE SCALE GENOMIC DNA]</scope>
    <source>
        <strain evidence="11 12">Comchoano-2</strain>
    </source>
</reference>
<dbReference type="Gene3D" id="2.120.10.90">
    <property type="entry name" value="DNA gyrase/topoisomerase IV, subunit A, C-terminal"/>
    <property type="match status" value="1"/>
</dbReference>
<evidence type="ECO:0000256" key="7">
    <source>
        <dbReference type="ARBA" id="ARBA00023235"/>
    </source>
</evidence>
<dbReference type="Pfam" id="PF03989">
    <property type="entry name" value="DNA_gyraseA_C"/>
    <property type="match status" value="6"/>
</dbReference>